<feature type="compositionally biased region" description="Polar residues" evidence="12">
    <location>
        <begin position="193"/>
        <end position="220"/>
    </location>
</feature>
<dbReference type="PANTHER" id="PTHR12128">
    <property type="entry name" value="DIHYDRODIPICOLINATE SYNTHASE"/>
    <property type="match status" value="1"/>
</dbReference>
<evidence type="ECO:0000256" key="1">
    <source>
        <dbReference type="ARBA" id="ARBA00002577"/>
    </source>
</evidence>
<comment type="catalytic activity">
    <reaction evidence="10">
        <text>(4R)-4-hydroxy-2-oxoglutarate = glyoxylate + pyruvate</text>
        <dbReference type="Rhea" id="RHEA:30687"/>
        <dbReference type="ChEBI" id="CHEBI:15361"/>
        <dbReference type="ChEBI" id="CHEBI:36655"/>
        <dbReference type="ChEBI" id="CHEBI:62213"/>
        <dbReference type="EC" id="4.1.3.16"/>
    </reaction>
</comment>
<dbReference type="InterPro" id="IPR013785">
    <property type="entry name" value="Aldolase_TIM"/>
</dbReference>
<evidence type="ECO:0000256" key="4">
    <source>
        <dbReference type="ARBA" id="ARBA00012215"/>
    </source>
</evidence>
<comment type="similarity">
    <text evidence="2">Belongs to the DapA family.</text>
</comment>
<evidence type="ECO:0000256" key="11">
    <source>
        <dbReference type="ARBA" id="ARBA00033613"/>
    </source>
</evidence>
<dbReference type="PRINTS" id="PR00146">
    <property type="entry name" value="DHPICSNTHASE"/>
</dbReference>
<dbReference type="Pfam" id="PF17729">
    <property type="entry name" value="DUF5569"/>
    <property type="match status" value="1"/>
</dbReference>
<evidence type="ECO:0000256" key="6">
    <source>
        <dbReference type="ARBA" id="ARBA00023239"/>
    </source>
</evidence>
<dbReference type="SMART" id="SM01130">
    <property type="entry name" value="DHDPS"/>
    <property type="match status" value="1"/>
</dbReference>
<evidence type="ECO:0000256" key="10">
    <source>
        <dbReference type="ARBA" id="ARBA00033610"/>
    </source>
</evidence>
<accession>A0A091DUV1</accession>
<organism evidence="13 14">
    <name type="scientific">Fukomys damarensis</name>
    <name type="common">Damaraland mole rat</name>
    <name type="synonym">Cryptomys damarensis</name>
    <dbReference type="NCBI Taxonomy" id="885580"/>
    <lineage>
        <taxon>Eukaryota</taxon>
        <taxon>Metazoa</taxon>
        <taxon>Chordata</taxon>
        <taxon>Craniata</taxon>
        <taxon>Vertebrata</taxon>
        <taxon>Euteleostomi</taxon>
        <taxon>Mammalia</taxon>
        <taxon>Eutheria</taxon>
        <taxon>Euarchontoglires</taxon>
        <taxon>Glires</taxon>
        <taxon>Rodentia</taxon>
        <taxon>Hystricomorpha</taxon>
        <taxon>Bathyergidae</taxon>
        <taxon>Fukomys</taxon>
    </lineage>
</organism>
<dbReference type="PROSITE" id="PS00666">
    <property type="entry name" value="DHDPS_2"/>
    <property type="match status" value="1"/>
</dbReference>
<dbReference type="GO" id="GO:0008840">
    <property type="term" value="F:4-hydroxy-tetrahydrodipicolinate synthase activity"/>
    <property type="evidence" value="ECO:0007669"/>
    <property type="project" value="TreeGrafter"/>
</dbReference>
<evidence type="ECO:0000256" key="7">
    <source>
        <dbReference type="ARBA" id="ARBA00023270"/>
    </source>
</evidence>
<evidence type="ECO:0000256" key="8">
    <source>
        <dbReference type="ARBA" id="ARBA00030874"/>
    </source>
</evidence>
<protein>
    <recommendedName>
        <fullName evidence="5">4-hydroxy-2-oxoglutarate aldolase, mitochondrial</fullName>
        <ecNumber evidence="4">4.1.3.16</ecNumber>
    </recommendedName>
    <alternativeName>
        <fullName evidence="9">Dihydrodipicolinate synthase-like</fullName>
    </alternativeName>
    <alternativeName>
        <fullName evidence="8">Probable 2-keto-4-hydroxyglutarate aldolase</fullName>
    </alternativeName>
</protein>
<dbReference type="InterPro" id="IPR037649">
    <property type="entry name" value="C10orf62"/>
</dbReference>
<dbReference type="EC" id="4.1.3.16" evidence="4"/>
<feature type="compositionally biased region" description="Polar residues" evidence="12">
    <location>
        <begin position="235"/>
        <end position="247"/>
    </location>
</feature>
<name>A0A091DUV1_FUKDA</name>
<dbReference type="EMBL" id="KN121902">
    <property type="protein sequence ID" value="KFO34867.1"/>
    <property type="molecule type" value="Genomic_DNA"/>
</dbReference>
<dbReference type="eggNOG" id="ENOG502QWNS">
    <property type="taxonomic scope" value="Eukaryota"/>
</dbReference>
<evidence type="ECO:0000313" key="14">
    <source>
        <dbReference type="Proteomes" id="UP000028990"/>
    </source>
</evidence>
<dbReference type="CDD" id="cd00408">
    <property type="entry name" value="DHDPS-like"/>
    <property type="match status" value="1"/>
</dbReference>
<reference evidence="13 14" key="1">
    <citation type="submission" date="2013-11" db="EMBL/GenBank/DDBJ databases">
        <title>The Damaraland mole rat (Fukomys damarensis) genome and evolution of African mole rats.</title>
        <authorList>
            <person name="Gladyshev V.N."/>
            <person name="Fang X."/>
        </authorList>
    </citation>
    <scope>NUCLEOTIDE SEQUENCE [LARGE SCALE GENOMIC DNA]</scope>
    <source>
        <tissue evidence="13">Liver</tissue>
    </source>
</reference>
<evidence type="ECO:0000256" key="12">
    <source>
        <dbReference type="SAM" id="MobiDB-lite"/>
    </source>
</evidence>
<evidence type="ECO:0000256" key="9">
    <source>
        <dbReference type="ARBA" id="ARBA00032879"/>
    </source>
</evidence>
<evidence type="ECO:0000256" key="3">
    <source>
        <dbReference type="ARBA" id="ARBA00011881"/>
    </source>
</evidence>
<proteinExistence type="inferred from homology"/>
<dbReference type="InterPro" id="IPR002220">
    <property type="entry name" value="DapA-like"/>
</dbReference>
<evidence type="ECO:0000256" key="5">
    <source>
        <dbReference type="ARBA" id="ARBA00018425"/>
    </source>
</evidence>
<comment type="catalytic activity">
    <reaction evidence="11">
        <text>(4S)-4-hydroxy-2-oxoglutarate = glyoxylate + pyruvate</text>
        <dbReference type="Rhea" id="RHEA:35639"/>
        <dbReference type="ChEBI" id="CHEBI:15361"/>
        <dbReference type="ChEBI" id="CHEBI:36655"/>
        <dbReference type="ChEBI" id="CHEBI:71685"/>
        <dbReference type="EC" id="4.1.3.16"/>
    </reaction>
</comment>
<comment type="function">
    <text evidence="1">Catalyzes the final step in the metabolic pathway of hydroxyproline.</text>
</comment>
<feature type="compositionally biased region" description="Basic and acidic residues" evidence="12">
    <location>
        <begin position="222"/>
        <end position="234"/>
    </location>
</feature>
<evidence type="ECO:0000313" key="13">
    <source>
        <dbReference type="EMBL" id="KFO34867.1"/>
    </source>
</evidence>
<keyword evidence="14" id="KW-1185">Reference proteome</keyword>
<dbReference type="Gene3D" id="3.20.20.70">
    <property type="entry name" value="Aldolase class I"/>
    <property type="match status" value="1"/>
</dbReference>
<dbReference type="PANTHER" id="PTHR12128:SF66">
    <property type="entry name" value="4-HYDROXY-2-OXOGLUTARATE ALDOLASE, MITOCHONDRIAL"/>
    <property type="match status" value="1"/>
</dbReference>
<dbReference type="AlphaFoldDB" id="A0A091DUV1"/>
<sequence length="593" mass="63837">MLGPQMWASVRQGLSRGLSRNVRGWASGEGKKVDIAGIYPPVTTPFAANAEVDYGKLEENLHKLGTLPFRGASPGHKAADTTLEGHTDGGPNEVICPICSALSAHCLSPPSCDLMVLETFLEFIQQPSCKVVLGAIILLGGGGLMLWAQRKRSKITPESAQDESPESHKTKESWIKSHFSCLSEEKLAPDNHACTSRSAVQPESGSGKASTTIRMETVTSRPGERGSALHRESVTSKQKMSGSTVTQKTHRESGKPSSMDEATWAAVAACVEEIDTKGQHVADSMLQRAKAYKHSGHLESRDINPEELKALEEVEMKLKRSFLTQRETAVAGANHTRFVVQGSTGEFPFLTSSERLEVVSRVRQVVPKDKLLLAGSGCESTQATVEMTVSMAQVGADAVMVVTPFYYRGRMNSTALIHHYTKVADLSPIPVVLYSVPANTGLDLPVDAVVTLSQHPNIVGMKDSGGDVTRIALIVHKTRKQDFQVLAGSAGFLLASYALGAVGGVCALANVLGAQVCQLERLCLTGQWEAAQKLQLRLIEPNTAVTRRFGIPGLKKAMDWFGYYGGPCRGPLQGLSSADEEALRVDFSCNGWL</sequence>
<gene>
    <name evidence="13" type="ORF">H920_03724</name>
</gene>
<dbReference type="InterPro" id="IPR020625">
    <property type="entry name" value="Schiff_base-form_aldolases_AS"/>
</dbReference>
<keyword evidence="7" id="KW-0704">Schiff base</keyword>
<dbReference type="GO" id="GO:0005739">
    <property type="term" value="C:mitochondrion"/>
    <property type="evidence" value="ECO:0007669"/>
    <property type="project" value="TreeGrafter"/>
</dbReference>
<dbReference type="Proteomes" id="UP000028990">
    <property type="component" value="Unassembled WGS sequence"/>
</dbReference>
<comment type="subunit">
    <text evidence="3">Homotetramer.</text>
</comment>
<dbReference type="SUPFAM" id="SSF51569">
    <property type="entry name" value="Aldolase"/>
    <property type="match status" value="1"/>
</dbReference>
<evidence type="ECO:0000256" key="2">
    <source>
        <dbReference type="ARBA" id="ARBA00007592"/>
    </source>
</evidence>
<dbReference type="GO" id="GO:0008700">
    <property type="term" value="F:(R,S)-4-hydroxy-2-oxoglutarate aldolase activity"/>
    <property type="evidence" value="ECO:0007669"/>
    <property type="project" value="UniProtKB-EC"/>
</dbReference>
<dbReference type="GO" id="GO:0009436">
    <property type="term" value="P:glyoxylate catabolic process"/>
    <property type="evidence" value="ECO:0007669"/>
    <property type="project" value="TreeGrafter"/>
</dbReference>
<feature type="region of interest" description="Disordered" evidence="12">
    <location>
        <begin position="192"/>
        <end position="260"/>
    </location>
</feature>
<keyword evidence="6" id="KW-0456">Lyase</keyword>